<reference evidence="3" key="1">
    <citation type="submission" date="2016-10" db="EMBL/GenBank/DDBJ databases">
        <authorList>
            <person name="Varghese N."/>
            <person name="Submissions S."/>
        </authorList>
    </citation>
    <scope>NUCLEOTIDE SEQUENCE [LARGE SCALE GENOMIC DNA]</scope>
    <source>
        <strain evidence="3">CGMCC 4.3504</strain>
    </source>
</reference>
<evidence type="ECO:0000313" key="2">
    <source>
        <dbReference type="EMBL" id="SDC68625.1"/>
    </source>
</evidence>
<dbReference type="STRING" id="67344.SAMN05216505_103156"/>
<proteinExistence type="predicted"/>
<accession>A0A1G6NN68</accession>
<protein>
    <submittedName>
        <fullName evidence="2">Uncharacterized protein</fullName>
    </submittedName>
</protein>
<dbReference type="AlphaFoldDB" id="A0A1G6NN68"/>
<gene>
    <name evidence="2" type="ORF">SAMN05216505_103156</name>
</gene>
<feature type="compositionally biased region" description="Basic and acidic residues" evidence="1">
    <location>
        <begin position="191"/>
        <end position="203"/>
    </location>
</feature>
<evidence type="ECO:0000256" key="1">
    <source>
        <dbReference type="SAM" id="MobiDB-lite"/>
    </source>
</evidence>
<evidence type="ECO:0000313" key="3">
    <source>
        <dbReference type="Proteomes" id="UP000182100"/>
    </source>
</evidence>
<name>A0A1G6NN68_9ACTN</name>
<organism evidence="2 3">
    <name type="scientific">Streptomyces prasinopilosus</name>
    <dbReference type="NCBI Taxonomy" id="67344"/>
    <lineage>
        <taxon>Bacteria</taxon>
        <taxon>Bacillati</taxon>
        <taxon>Actinomycetota</taxon>
        <taxon>Actinomycetes</taxon>
        <taxon>Kitasatosporales</taxon>
        <taxon>Streptomycetaceae</taxon>
        <taxon>Streptomyces</taxon>
    </lineage>
</organism>
<feature type="region of interest" description="Disordered" evidence="1">
    <location>
        <begin position="151"/>
        <end position="272"/>
    </location>
</feature>
<keyword evidence="3" id="KW-1185">Reference proteome</keyword>
<dbReference type="EMBL" id="FMZK01000003">
    <property type="protein sequence ID" value="SDC68625.1"/>
    <property type="molecule type" value="Genomic_DNA"/>
</dbReference>
<dbReference type="Proteomes" id="UP000182100">
    <property type="component" value="Unassembled WGS sequence"/>
</dbReference>
<sequence length="272" mass="29227">MLRSSQVHSLGQSCADGITQWRGPRDARSVVPSPGPFRRWVKWAFLTGSPVGGTAGRVTGAGPGGGRAGPRPARCPGFTEFLRGEPPHPGCRSARNACLRDRRGVAGRFRRVVVARQCTQHHSRRVMVELPPSGRSVSPPRTGPFFFARARRSGRDSGPRLLTPGPAPDPLPASRPGRSALRTAGVIPASLRREPRADARTDPVRCPGPRADRRAVPTPDVEAPRPRRGRLRPRGLPQGDRVGPRPRSTGPQGGDRGGCRPCPIRTEGLTIT</sequence>